<dbReference type="PANTHER" id="PTHR13600">
    <property type="entry name" value="LEUCINE CARBOXYL METHYLTRANSFERASE"/>
    <property type="match status" value="1"/>
</dbReference>
<sequence>MLQDDAVMGTNDDASICKRFAVQMGYWKDKYLPYFVRSPERKAPEISRGYFARVAGMKTILDQALKLFADCQIVNLGAGFDTLYWRLEDEGIHVQSFTEVDLPGVTSRKCHAIRSRKPLLQHLAANDNEVKFSTNELHAGNYHLVGVDMRQLSNLQGKLLQESGLNPSIPTIVLSECVLVYVDVASSAALLRWIAETFQVTVFINYEQVNMKDKFGQVMIENLKKRGCDLAGVSVCTNLQAQECRFIDLGWETSKAWDMNEVYHSLPREEITRIERLEFLDETELLEQLLQHYCITVATKGVKEEELKVLGFT</sequence>
<name>A0ABM1B589_LIMPO</name>
<dbReference type="GeneID" id="106459955"/>
<evidence type="ECO:0000256" key="1">
    <source>
        <dbReference type="ARBA" id="ARBA00000724"/>
    </source>
</evidence>
<dbReference type="Pfam" id="PF04072">
    <property type="entry name" value="LCM"/>
    <property type="match status" value="1"/>
</dbReference>
<dbReference type="InterPro" id="IPR016651">
    <property type="entry name" value="LCMT1"/>
</dbReference>
<comment type="similarity">
    <text evidence="3 7">Belongs to the methyltransferase superfamily. LCMT family.</text>
</comment>
<evidence type="ECO:0000256" key="5">
    <source>
        <dbReference type="ARBA" id="ARBA00022679"/>
    </source>
</evidence>
<comment type="function">
    <text evidence="2 7">Methylates the carboxyl group of the C-terminal leucine residue of protein phosphatase 2A catalytic subunits to form alpha-leucine ester residues.</text>
</comment>
<evidence type="ECO:0000256" key="2">
    <source>
        <dbReference type="ARBA" id="ARBA00003455"/>
    </source>
</evidence>
<organism evidence="8 9">
    <name type="scientific">Limulus polyphemus</name>
    <name type="common">Atlantic horseshoe crab</name>
    <dbReference type="NCBI Taxonomy" id="6850"/>
    <lineage>
        <taxon>Eukaryota</taxon>
        <taxon>Metazoa</taxon>
        <taxon>Ecdysozoa</taxon>
        <taxon>Arthropoda</taxon>
        <taxon>Chelicerata</taxon>
        <taxon>Merostomata</taxon>
        <taxon>Xiphosura</taxon>
        <taxon>Limulidae</taxon>
        <taxon>Limulus</taxon>
    </lineage>
</organism>
<keyword evidence="4 7" id="KW-0489">Methyltransferase</keyword>
<dbReference type="SUPFAM" id="SSF53335">
    <property type="entry name" value="S-adenosyl-L-methionine-dependent methyltransferases"/>
    <property type="match status" value="1"/>
</dbReference>
<accession>A0ABM1B589</accession>
<dbReference type="PANTHER" id="PTHR13600:SF33">
    <property type="entry name" value="LEUCINE CARBOXYL METHYLTRANSFERASE 1"/>
    <property type="match status" value="1"/>
</dbReference>
<dbReference type="Gene3D" id="3.40.50.150">
    <property type="entry name" value="Vaccinia Virus protein VP39"/>
    <property type="match status" value="1"/>
</dbReference>
<evidence type="ECO:0000256" key="4">
    <source>
        <dbReference type="ARBA" id="ARBA00022603"/>
    </source>
</evidence>
<dbReference type="RefSeq" id="XP_013775081.1">
    <property type="nucleotide sequence ID" value="XM_013919627.2"/>
</dbReference>
<dbReference type="InterPro" id="IPR029063">
    <property type="entry name" value="SAM-dependent_MTases_sf"/>
</dbReference>
<dbReference type="PIRSF" id="PIRSF016305">
    <property type="entry name" value="LCM_mtfrase"/>
    <property type="match status" value="1"/>
</dbReference>
<dbReference type="EC" id="2.1.1.233" evidence="7"/>
<keyword evidence="5 7" id="KW-0808">Transferase</keyword>
<gene>
    <name evidence="9" type="primary">LOC106459955</name>
</gene>
<dbReference type="Proteomes" id="UP000694941">
    <property type="component" value="Unplaced"/>
</dbReference>
<keyword evidence="6 7" id="KW-0949">S-adenosyl-L-methionine</keyword>
<keyword evidence="8" id="KW-1185">Reference proteome</keyword>
<evidence type="ECO:0000313" key="9">
    <source>
        <dbReference type="RefSeq" id="XP_013775081.1"/>
    </source>
</evidence>
<evidence type="ECO:0000256" key="7">
    <source>
        <dbReference type="PIRNR" id="PIRNR016305"/>
    </source>
</evidence>
<evidence type="ECO:0000256" key="3">
    <source>
        <dbReference type="ARBA" id="ARBA00010703"/>
    </source>
</evidence>
<comment type="catalytic activity">
    <reaction evidence="1 7">
        <text>[phosphatase 2A protein]-C-terminal L-leucine + S-adenosyl-L-methionine = [phosphatase 2A protein]-C-terminal L-leucine methyl ester + S-adenosyl-L-homocysteine</text>
        <dbReference type="Rhea" id="RHEA:48544"/>
        <dbReference type="Rhea" id="RHEA-COMP:12134"/>
        <dbReference type="Rhea" id="RHEA-COMP:12135"/>
        <dbReference type="ChEBI" id="CHEBI:57856"/>
        <dbReference type="ChEBI" id="CHEBI:59789"/>
        <dbReference type="ChEBI" id="CHEBI:90516"/>
        <dbReference type="ChEBI" id="CHEBI:90517"/>
        <dbReference type="EC" id="2.1.1.233"/>
    </reaction>
</comment>
<proteinExistence type="inferred from homology"/>
<evidence type="ECO:0000256" key="6">
    <source>
        <dbReference type="ARBA" id="ARBA00022691"/>
    </source>
</evidence>
<reference evidence="9" key="1">
    <citation type="submission" date="2025-08" db="UniProtKB">
        <authorList>
            <consortium name="RefSeq"/>
        </authorList>
    </citation>
    <scope>IDENTIFICATION</scope>
    <source>
        <tissue evidence="9">Muscle</tissue>
    </source>
</reference>
<protein>
    <recommendedName>
        <fullName evidence="7">Leucine carboxyl methyltransferase 1</fullName>
        <ecNumber evidence="7">2.1.1.233</ecNumber>
    </recommendedName>
</protein>
<evidence type="ECO:0000313" key="8">
    <source>
        <dbReference type="Proteomes" id="UP000694941"/>
    </source>
</evidence>
<dbReference type="InterPro" id="IPR007213">
    <property type="entry name" value="Ppm1/Ppm2/Tcmp"/>
</dbReference>